<proteinExistence type="inferred from homology"/>
<evidence type="ECO:0000313" key="10">
    <source>
        <dbReference type="Proteomes" id="UP001574673"/>
    </source>
</evidence>
<keyword evidence="5 7" id="KW-0233">DNA recombination</keyword>
<dbReference type="NCBIfam" id="TIGR00615">
    <property type="entry name" value="recR"/>
    <property type="match status" value="1"/>
</dbReference>
<evidence type="ECO:0000313" key="9">
    <source>
        <dbReference type="EMBL" id="MFA9949433.1"/>
    </source>
</evidence>
<name>A0ABV4UCP9_9RHOO</name>
<dbReference type="Pfam" id="PF02132">
    <property type="entry name" value="RecR_ZnF"/>
    <property type="match status" value="1"/>
</dbReference>
<dbReference type="SUPFAM" id="SSF111304">
    <property type="entry name" value="Recombination protein RecR"/>
    <property type="match status" value="1"/>
</dbReference>
<dbReference type="Pfam" id="PF21176">
    <property type="entry name" value="RecR_HhH"/>
    <property type="match status" value="1"/>
</dbReference>
<dbReference type="Gene3D" id="3.40.1360.10">
    <property type="match status" value="1"/>
</dbReference>
<keyword evidence="1 7" id="KW-0479">Metal-binding</keyword>
<dbReference type="PROSITE" id="PS50880">
    <property type="entry name" value="TOPRIM"/>
    <property type="match status" value="1"/>
</dbReference>
<keyword evidence="6 7" id="KW-0234">DNA repair</keyword>
<dbReference type="HAMAP" id="MF_00017">
    <property type="entry name" value="RecR"/>
    <property type="match status" value="1"/>
</dbReference>
<keyword evidence="4 7" id="KW-0862">Zinc</keyword>
<dbReference type="Pfam" id="PF13662">
    <property type="entry name" value="Toprim_4"/>
    <property type="match status" value="1"/>
</dbReference>
<dbReference type="Pfam" id="PF21175">
    <property type="entry name" value="RecR_C"/>
    <property type="match status" value="1"/>
</dbReference>
<evidence type="ECO:0000259" key="8">
    <source>
        <dbReference type="PROSITE" id="PS50880"/>
    </source>
</evidence>
<gene>
    <name evidence="7 9" type="primary">recR</name>
    <name evidence="9" type="ORF">ABCS64_03670</name>
</gene>
<sequence>MTTVSSLEALIEALRCLPGIGPKSAQRMAYHLMQRDRPGAQNLADALQRALLALRHCQRCNTLTESELCERCASSRRDPSLLCIVETPVDMNMMEQTQAYSGLYYVLMGRVSPLDGVGPRELRLERLLARVCDGIVKEVILATNFTNEGEVTAHYLTEMLKSRAIRVSRIARGVPVGGELEFVDAGTLAQALRERRALSE</sequence>
<evidence type="ECO:0000256" key="5">
    <source>
        <dbReference type="ARBA" id="ARBA00023172"/>
    </source>
</evidence>
<evidence type="ECO:0000256" key="1">
    <source>
        <dbReference type="ARBA" id="ARBA00022723"/>
    </source>
</evidence>
<comment type="caution">
    <text evidence="9">The sequence shown here is derived from an EMBL/GenBank/DDBJ whole genome shotgun (WGS) entry which is preliminary data.</text>
</comment>
<reference evidence="10" key="1">
    <citation type="submission" date="2024-06" db="EMBL/GenBank/DDBJ databases">
        <title>Radixoralia hellwigii gen. nov., sp nov., isolated from a root canal in the human oral cavity.</title>
        <authorList>
            <person name="Bartsch S."/>
            <person name="Wittmer A."/>
            <person name="Schulz A.-K."/>
            <person name="Neumann-Schaal M."/>
            <person name="Wolf J."/>
            <person name="Gronow S."/>
            <person name="Tennert C."/>
            <person name="Haecker G."/>
            <person name="Cieplik F."/>
            <person name="Al-Ahmad A."/>
        </authorList>
    </citation>
    <scope>NUCLEOTIDE SEQUENCE [LARGE SCALE GENOMIC DNA]</scope>
    <source>
        <strain evidence="10">Wk13</strain>
    </source>
</reference>
<dbReference type="PANTHER" id="PTHR30446">
    <property type="entry name" value="RECOMBINATION PROTEIN RECR"/>
    <property type="match status" value="1"/>
</dbReference>
<dbReference type="Proteomes" id="UP001574673">
    <property type="component" value="Unassembled WGS sequence"/>
</dbReference>
<organism evidence="9 10">
    <name type="scientific">Dentiradicibacter hellwigii</name>
    <dbReference type="NCBI Taxonomy" id="3149053"/>
    <lineage>
        <taxon>Bacteria</taxon>
        <taxon>Pseudomonadati</taxon>
        <taxon>Pseudomonadota</taxon>
        <taxon>Betaproteobacteria</taxon>
        <taxon>Rhodocyclales</taxon>
        <taxon>Rhodocyclaceae</taxon>
        <taxon>Dentiradicibacter</taxon>
    </lineage>
</organism>
<dbReference type="InterPro" id="IPR006171">
    <property type="entry name" value="TOPRIM_dom"/>
</dbReference>
<evidence type="ECO:0000256" key="7">
    <source>
        <dbReference type="HAMAP-Rule" id="MF_00017"/>
    </source>
</evidence>
<dbReference type="InterPro" id="IPR034137">
    <property type="entry name" value="TOPRIM_RecR"/>
</dbReference>
<dbReference type="Gene3D" id="1.10.8.420">
    <property type="entry name" value="RecR Domain 1"/>
    <property type="match status" value="1"/>
</dbReference>
<dbReference type="EMBL" id="JBEUWX010000002">
    <property type="protein sequence ID" value="MFA9949433.1"/>
    <property type="molecule type" value="Genomic_DNA"/>
</dbReference>
<comment type="similarity">
    <text evidence="7">Belongs to the RecR family.</text>
</comment>
<evidence type="ECO:0000256" key="2">
    <source>
        <dbReference type="ARBA" id="ARBA00022763"/>
    </source>
</evidence>
<keyword evidence="2 7" id="KW-0227">DNA damage</keyword>
<dbReference type="CDD" id="cd01025">
    <property type="entry name" value="TOPRIM_recR"/>
    <property type="match status" value="1"/>
</dbReference>
<dbReference type="SMART" id="SM00493">
    <property type="entry name" value="TOPRIM"/>
    <property type="match status" value="1"/>
</dbReference>
<dbReference type="PANTHER" id="PTHR30446:SF0">
    <property type="entry name" value="RECOMBINATION PROTEIN RECR"/>
    <property type="match status" value="1"/>
</dbReference>
<dbReference type="InterPro" id="IPR023627">
    <property type="entry name" value="Rcmb_RecR"/>
</dbReference>
<dbReference type="InterPro" id="IPR000093">
    <property type="entry name" value="DNA_Rcmb_RecR"/>
</dbReference>
<accession>A0ABV4UCP9</accession>
<feature type="zinc finger region" description="C4-type" evidence="7">
    <location>
        <begin position="57"/>
        <end position="72"/>
    </location>
</feature>
<evidence type="ECO:0000256" key="3">
    <source>
        <dbReference type="ARBA" id="ARBA00022771"/>
    </source>
</evidence>
<dbReference type="InterPro" id="IPR015967">
    <property type="entry name" value="Rcmb_RecR_Znf"/>
</dbReference>
<dbReference type="RefSeq" id="WP_418890562.1">
    <property type="nucleotide sequence ID" value="NZ_JBEUWX010000002.1"/>
</dbReference>
<keyword evidence="3 7" id="KW-0863">Zinc-finger</keyword>
<comment type="function">
    <text evidence="7">May play a role in DNA repair. It seems to be involved in an RecBC-independent recombinational process of DNA repair. It may act with RecF and RecO.</text>
</comment>
<feature type="domain" description="Toprim" evidence="8">
    <location>
        <begin position="80"/>
        <end position="175"/>
    </location>
</feature>
<dbReference type="Gene3D" id="6.10.250.240">
    <property type="match status" value="1"/>
</dbReference>
<keyword evidence="10" id="KW-1185">Reference proteome</keyword>
<evidence type="ECO:0000256" key="4">
    <source>
        <dbReference type="ARBA" id="ARBA00022833"/>
    </source>
</evidence>
<protein>
    <recommendedName>
        <fullName evidence="7">Recombination protein RecR</fullName>
    </recommendedName>
</protein>
<evidence type="ECO:0000256" key="6">
    <source>
        <dbReference type="ARBA" id="ARBA00023204"/>
    </source>
</evidence>